<organism evidence="9">
    <name type="scientific">Bosea sp. NBC_00436</name>
    <dbReference type="NCBI Taxonomy" id="2969620"/>
    <lineage>
        <taxon>Bacteria</taxon>
        <taxon>Pseudomonadati</taxon>
        <taxon>Pseudomonadota</taxon>
        <taxon>Alphaproteobacteria</taxon>
        <taxon>Hyphomicrobiales</taxon>
        <taxon>Boseaceae</taxon>
        <taxon>Bosea</taxon>
    </lineage>
</organism>
<dbReference type="InterPro" id="IPR002327">
    <property type="entry name" value="Cyt_c_1A/1B"/>
</dbReference>
<evidence type="ECO:0000259" key="8">
    <source>
        <dbReference type="PROSITE" id="PS51007"/>
    </source>
</evidence>
<keyword evidence="2 6" id="KW-0349">Heme</keyword>
<dbReference type="GO" id="GO:0020037">
    <property type="term" value="F:heme binding"/>
    <property type="evidence" value="ECO:0007669"/>
    <property type="project" value="InterPro"/>
</dbReference>
<dbReference type="GO" id="GO:0046872">
    <property type="term" value="F:metal ion binding"/>
    <property type="evidence" value="ECO:0007669"/>
    <property type="project" value="UniProtKB-KW"/>
</dbReference>
<accession>A0A9E8CT52</accession>
<keyword evidence="3 6" id="KW-0479">Metal-binding</keyword>
<evidence type="ECO:0000256" key="1">
    <source>
        <dbReference type="ARBA" id="ARBA00022448"/>
    </source>
</evidence>
<feature type="signal peptide" evidence="7">
    <location>
        <begin position="1"/>
        <end position="22"/>
    </location>
</feature>
<feature type="domain" description="Cytochrome c" evidence="8">
    <location>
        <begin position="24"/>
        <end position="121"/>
    </location>
</feature>
<dbReference type="PRINTS" id="PR00604">
    <property type="entry name" value="CYTCHRMECIAB"/>
</dbReference>
<dbReference type="SUPFAM" id="SSF46626">
    <property type="entry name" value="Cytochrome c"/>
    <property type="match status" value="1"/>
</dbReference>
<keyword evidence="1" id="KW-0813">Transport</keyword>
<evidence type="ECO:0000256" key="5">
    <source>
        <dbReference type="ARBA" id="ARBA00023004"/>
    </source>
</evidence>
<evidence type="ECO:0000256" key="4">
    <source>
        <dbReference type="ARBA" id="ARBA00022982"/>
    </source>
</evidence>
<dbReference type="GO" id="GO:0009055">
    <property type="term" value="F:electron transfer activity"/>
    <property type="evidence" value="ECO:0007669"/>
    <property type="project" value="InterPro"/>
</dbReference>
<keyword evidence="5 6" id="KW-0408">Iron</keyword>
<dbReference type="AlphaFoldDB" id="A0A9E8CT52"/>
<evidence type="ECO:0000256" key="2">
    <source>
        <dbReference type="ARBA" id="ARBA00022617"/>
    </source>
</evidence>
<dbReference type="Gene3D" id="1.10.760.10">
    <property type="entry name" value="Cytochrome c-like domain"/>
    <property type="match status" value="1"/>
</dbReference>
<dbReference type="InterPro" id="IPR009056">
    <property type="entry name" value="Cyt_c-like_dom"/>
</dbReference>
<evidence type="ECO:0000256" key="7">
    <source>
        <dbReference type="SAM" id="SignalP"/>
    </source>
</evidence>
<keyword evidence="7" id="KW-0732">Signal</keyword>
<proteinExistence type="predicted"/>
<evidence type="ECO:0000313" key="9">
    <source>
        <dbReference type="EMBL" id="UZF88271.1"/>
    </source>
</evidence>
<dbReference type="PANTHER" id="PTHR11961">
    <property type="entry name" value="CYTOCHROME C"/>
    <property type="match status" value="1"/>
</dbReference>
<dbReference type="EMBL" id="CP102774">
    <property type="protein sequence ID" value="UZF88271.1"/>
    <property type="molecule type" value="Genomic_DNA"/>
</dbReference>
<dbReference type="InterPro" id="IPR036909">
    <property type="entry name" value="Cyt_c-like_dom_sf"/>
</dbReference>
<reference evidence="9" key="1">
    <citation type="submission" date="2022-08" db="EMBL/GenBank/DDBJ databases">
        <title>Complete Genome Sequences of 2 Bosea sp. soil isolates.</title>
        <authorList>
            <person name="Alvarez Arevalo M."/>
            <person name="Sterndorff E.B."/>
            <person name="Faurdal D."/>
            <person name="Joergensen T.S."/>
            <person name="Weber T."/>
        </authorList>
    </citation>
    <scope>NUCLEOTIDE SEQUENCE</scope>
    <source>
        <strain evidence="9">NBC_00436</strain>
    </source>
</reference>
<gene>
    <name evidence="9" type="ORF">NWE54_05650</name>
</gene>
<evidence type="ECO:0000256" key="6">
    <source>
        <dbReference type="PROSITE-ProRule" id="PRU00433"/>
    </source>
</evidence>
<protein>
    <submittedName>
        <fullName evidence="9">Cytochrome c family protein</fullName>
    </submittedName>
</protein>
<dbReference type="PROSITE" id="PS51007">
    <property type="entry name" value="CYTC"/>
    <property type="match status" value="1"/>
</dbReference>
<name>A0A9E8CT52_9HYPH</name>
<feature type="chain" id="PRO_5039549026" evidence="7">
    <location>
        <begin position="23"/>
        <end position="123"/>
    </location>
</feature>
<dbReference type="Pfam" id="PF00034">
    <property type="entry name" value="Cytochrom_C"/>
    <property type="match status" value="1"/>
</dbReference>
<evidence type="ECO:0000256" key="3">
    <source>
        <dbReference type="ARBA" id="ARBA00022723"/>
    </source>
</evidence>
<sequence length="123" mass="12560">MILGKRLLLAACLVGSSGLAHAEGDAAKGKTLFSRCAACHATTNQNKVGPGLGGIVGRASASAPSFRYSKAMTGSGLIWTEEQLDTYLAGPAKTVPGTTMAVAVPNAQDRSDIIAFLKTLPAQ</sequence>
<keyword evidence="4" id="KW-0249">Electron transport</keyword>